<accession>A0A2H3DKN9</accession>
<dbReference type="EMBL" id="KZ293651">
    <property type="protein sequence ID" value="PBK95791.1"/>
    <property type="molecule type" value="Genomic_DNA"/>
</dbReference>
<name>A0A2H3DKN9_ARMGA</name>
<dbReference type="InParanoid" id="A0A2H3DKN9"/>
<dbReference type="OrthoDB" id="3163863at2759"/>
<protein>
    <submittedName>
        <fullName evidence="1">Uncharacterized protein</fullName>
    </submittedName>
</protein>
<evidence type="ECO:0000313" key="2">
    <source>
        <dbReference type="Proteomes" id="UP000217790"/>
    </source>
</evidence>
<sequence>MNRRGLRTLPENFNSSILEKIRSVTRTLTFIVQAEQYKVLVAPLLWKYRLDSTPTVDKDIHSKAVLEVAHASGGDDNNEHTPRCYVACAIATAGQDNNLERQIELINARPKHHYC</sequence>
<dbReference type="Proteomes" id="UP000217790">
    <property type="component" value="Unassembled WGS sequence"/>
</dbReference>
<gene>
    <name evidence="1" type="ORF">ARMGADRAFT_1061615</name>
</gene>
<reference evidence="2" key="1">
    <citation type="journal article" date="2017" name="Nat. Ecol. Evol.">
        <title>Genome expansion and lineage-specific genetic innovations in the forest pathogenic fungi Armillaria.</title>
        <authorList>
            <person name="Sipos G."/>
            <person name="Prasanna A.N."/>
            <person name="Walter M.C."/>
            <person name="O'Connor E."/>
            <person name="Balint B."/>
            <person name="Krizsan K."/>
            <person name="Kiss B."/>
            <person name="Hess J."/>
            <person name="Varga T."/>
            <person name="Slot J."/>
            <person name="Riley R."/>
            <person name="Boka B."/>
            <person name="Rigling D."/>
            <person name="Barry K."/>
            <person name="Lee J."/>
            <person name="Mihaltcheva S."/>
            <person name="LaButti K."/>
            <person name="Lipzen A."/>
            <person name="Waldron R."/>
            <person name="Moloney N.M."/>
            <person name="Sperisen C."/>
            <person name="Kredics L."/>
            <person name="Vagvoelgyi C."/>
            <person name="Patrignani A."/>
            <person name="Fitzpatrick D."/>
            <person name="Nagy I."/>
            <person name="Doyle S."/>
            <person name="Anderson J.B."/>
            <person name="Grigoriev I.V."/>
            <person name="Gueldener U."/>
            <person name="Muensterkoetter M."/>
            <person name="Nagy L.G."/>
        </authorList>
    </citation>
    <scope>NUCLEOTIDE SEQUENCE [LARGE SCALE GENOMIC DNA]</scope>
    <source>
        <strain evidence="2">Ar21-2</strain>
    </source>
</reference>
<keyword evidence="2" id="KW-1185">Reference proteome</keyword>
<organism evidence="1 2">
    <name type="scientific">Armillaria gallica</name>
    <name type="common">Bulbous honey fungus</name>
    <name type="synonym">Armillaria bulbosa</name>
    <dbReference type="NCBI Taxonomy" id="47427"/>
    <lineage>
        <taxon>Eukaryota</taxon>
        <taxon>Fungi</taxon>
        <taxon>Dikarya</taxon>
        <taxon>Basidiomycota</taxon>
        <taxon>Agaricomycotina</taxon>
        <taxon>Agaricomycetes</taxon>
        <taxon>Agaricomycetidae</taxon>
        <taxon>Agaricales</taxon>
        <taxon>Marasmiineae</taxon>
        <taxon>Physalacriaceae</taxon>
        <taxon>Armillaria</taxon>
    </lineage>
</organism>
<evidence type="ECO:0000313" key="1">
    <source>
        <dbReference type="EMBL" id="PBK95791.1"/>
    </source>
</evidence>
<proteinExistence type="predicted"/>
<dbReference type="AlphaFoldDB" id="A0A2H3DKN9"/>